<organism evidence="1 2">
    <name type="scientific">Phocaeicola vulgatus</name>
    <name type="common">Bacteroides vulgatus</name>
    <dbReference type="NCBI Taxonomy" id="821"/>
    <lineage>
        <taxon>Bacteria</taxon>
        <taxon>Pseudomonadati</taxon>
        <taxon>Bacteroidota</taxon>
        <taxon>Bacteroidia</taxon>
        <taxon>Bacteroidales</taxon>
        <taxon>Bacteroidaceae</taxon>
        <taxon>Phocaeicola</taxon>
    </lineage>
</organism>
<dbReference type="AlphaFoldDB" id="A0A848QWX8"/>
<accession>A0A848QWX8</accession>
<proteinExistence type="predicted"/>
<dbReference type="RefSeq" id="WP_016270534.1">
    <property type="nucleotide sequence ID" value="NZ_CP143952.1"/>
</dbReference>
<gene>
    <name evidence="1" type="ORF">HKQ55_11050</name>
</gene>
<reference evidence="1 2" key="1">
    <citation type="submission" date="2020-04" db="EMBL/GenBank/DDBJ databases">
        <title>A novel gut-associated lysogenic phage, Bacteroides phage BV01, alters the host transcriptome and bile acid metabolism in Bacteroides vulgatus.</title>
        <authorList>
            <person name="Campbell D.E."/>
            <person name="Ly L."/>
            <person name="Ridlon J.M."/>
            <person name="Hsiao A."/>
            <person name="Degnan P.H."/>
        </authorList>
    </citation>
    <scope>NUCLEOTIDE SEQUENCE [LARGE SCALE GENOMIC DNA]</scope>
    <source>
        <strain evidence="1 2">VPI-BV8526</strain>
    </source>
</reference>
<dbReference type="Proteomes" id="UP000583639">
    <property type="component" value="Unassembled WGS sequence"/>
</dbReference>
<comment type="caution">
    <text evidence="1">The sequence shown here is derived from an EMBL/GenBank/DDBJ whole genome shotgun (WGS) entry which is preliminary data.</text>
</comment>
<protein>
    <submittedName>
        <fullName evidence="1">Uncharacterized protein</fullName>
    </submittedName>
</protein>
<name>A0A848QWX8_PHOVU</name>
<dbReference type="EMBL" id="JABDSI010000115">
    <property type="protein sequence ID" value="NMW40667.1"/>
    <property type="molecule type" value="Genomic_DNA"/>
</dbReference>
<evidence type="ECO:0000313" key="2">
    <source>
        <dbReference type="Proteomes" id="UP000583639"/>
    </source>
</evidence>
<sequence>MTITAEDWVRRIEEVLDKFNLSKEEYWKDPDKFYENIKDEEIRAFLWWVREMC</sequence>
<evidence type="ECO:0000313" key="1">
    <source>
        <dbReference type="EMBL" id="NMW40667.1"/>
    </source>
</evidence>